<dbReference type="Proteomes" id="UP000005139">
    <property type="component" value="Unassembled WGS sequence"/>
</dbReference>
<feature type="domain" description="Fe-S hydro-lyase tartrate dehydratase alpha-type catalytic" evidence="8">
    <location>
        <begin position="11"/>
        <end position="172"/>
    </location>
</feature>
<dbReference type="GO" id="GO:0051539">
    <property type="term" value="F:4 iron, 4 sulfur cluster binding"/>
    <property type="evidence" value="ECO:0007669"/>
    <property type="project" value="UniProtKB-KW"/>
</dbReference>
<keyword evidence="6 9" id="KW-0456">Lyase</keyword>
<keyword evidence="5" id="KW-0411">Iron-sulfur</keyword>
<accession>A1HQH2</accession>
<evidence type="ECO:0000313" key="9">
    <source>
        <dbReference type="EMBL" id="EAX47778.1"/>
    </source>
</evidence>
<feature type="region of interest" description="Disordered" evidence="7">
    <location>
        <begin position="191"/>
        <end position="216"/>
    </location>
</feature>
<keyword evidence="4" id="KW-0408">Iron</keyword>
<evidence type="ECO:0000256" key="2">
    <source>
        <dbReference type="ARBA" id="ARBA00022485"/>
    </source>
</evidence>
<evidence type="ECO:0000256" key="6">
    <source>
        <dbReference type="ARBA" id="ARBA00023239"/>
    </source>
</evidence>
<evidence type="ECO:0000256" key="7">
    <source>
        <dbReference type="SAM" id="MobiDB-lite"/>
    </source>
</evidence>
<dbReference type="PANTHER" id="PTHR30389:SF17">
    <property type="entry name" value="L(+)-TARTRATE DEHYDRATASE SUBUNIT ALPHA-RELATED"/>
    <property type="match status" value="1"/>
</dbReference>
<organism evidence="9 10">
    <name type="scientific">Thermosinus carboxydivorans Nor1</name>
    <dbReference type="NCBI Taxonomy" id="401526"/>
    <lineage>
        <taxon>Bacteria</taxon>
        <taxon>Bacillati</taxon>
        <taxon>Bacillota</taxon>
        <taxon>Negativicutes</taxon>
        <taxon>Selenomonadales</taxon>
        <taxon>Sporomusaceae</taxon>
        <taxon>Thermosinus</taxon>
    </lineage>
</organism>
<dbReference type="eggNOG" id="COG1951">
    <property type="taxonomic scope" value="Bacteria"/>
</dbReference>
<keyword evidence="10" id="KW-1185">Reference proteome</keyword>
<dbReference type="InterPro" id="IPR051208">
    <property type="entry name" value="Class-I_Fumarase/Tartrate_DH"/>
</dbReference>
<dbReference type="PANTHER" id="PTHR30389">
    <property type="entry name" value="FUMARATE HYDRATASE-RELATED"/>
    <property type="match status" value="1"/>
</dbReference>
<reference evidence="9 10" key="2">
    <citation type="submission" date="2007-01" db="EMBL/GenBank/DDBJ databases">
        <title>Sequencing of the draft genome and assembly of Thermosinus carboxydivorans Nor1.</title>
        <authorList>
            <consortium name="US DOE Joint Genome Institute (JGI-PGF)"/>
            <person name="Copeland A."/>
            <person name="Lucas S."/>
            <person name="Lapidus A."/>
            <person name="Barry K."/>
            <person name="Glavina del Rio T."/>
            <person name="Dalin E."/>
            <person name="Tice H."/>
            <person name="Bruce D."/>
            <person name="Pitluck S."/>
            <person name="Richardson P."/>
        </authorList>
    </citation>
    <scope>NUCLEOTIDE SEQUENCE [LARGE SCALE GENOMIC DNA]</scope>
    <source>
        <strain evidence="9 10">Nor1</strain>
    </source>
</reference>
<protein>
    <submittedName>
        <fullName evidence="9">Fe-S type hydro-lyases tartrate/fumarate alpha region</fullName>
    </submittedName>
</protein>
<evidence type="ECO:0000256" key="4">
    <source>
        <dbReference type="ARBA" id="ARBA00023004"/>
    </source>
</evidence>
<dbReference type="Pfam" id="PF05681">
    <property type="entry name" value="Fumerase"/>
    <property type="match status" value="1"/>
</dbReference>
<reference evidence="9 10" key="1">
    <citation type="submission" date="2007-01" db="EMBL/GenBank/DDBJ databases">
        <title>Annotation of the draft genome assembly of Thermosinus carboxydivorans Nor1.</title>
        <authorList>
            <consortium name="US DOE Joint Genome Institute (JGI-ORNL)"/>
            <person name="Larimer F."/>
            <person name="Land M."/>
            <person name="Hauser L."/>
        </authorList>
    </citation>
    <scope>NUCLEOTIDE SEQUENCE [LARGE SCALE GENOMIC DNA]</scope>
    <source>
        <strain evidence="9 10">Nor1</strain>
    </source>
</reference>
<evidence type="ECO:0000256" key="5">
    <source>
        <dbReference type="ARBA" id="ARBA00023014"/>
    </source>
</evidence>
<dbReference type="InterPro" id="IPR004646">
    <property type="entry name" value="Fe-S_hydro-lyase_TtdA-typ_cat"/>
</dbReference>
<evidence type="ECO:0000259" key="8">
    <source>
        <dbReference type="Pfam" id="PF05681"/>
    </source>
</evidence>
<dbReference type="NCBIfam" id="TIGR00722">
    <property type="entry name" value="ttdA_fumA_fumB"/>
    <property type="match status" value="1"/>
</dbReference>
<evidence type="ECO:0000256" key="1">
    <source>
        <dbReference type="ARBA" id="ARBA00008876"/>
    </source>
</evidence>
<dbReference type="EMBL" id="AAWL01000007">
    <property type="protein sequence ID" value="EAX47778.1"/>
    <property type="molecule type" value="Genomic_DNA"/>
</dbReference>
<evidence type="ECO:0000313" key="10">
    <source>
        <dbReference type="Proteomes" id="UP000005139"/>
    </source>
</evidence>
<gene>
    <name evidence="9" type="ORF">TcarDRAFT_1184</name>
</gene>
<comment type="caution">
    <text evidence="9">The sequence shown here is derived from an EMBL/GenBank/DDBJ whole genome shotgun (WGS) entry which is preliminary data.</text>
</comment>
<dbReference type="GO" id="GO:0046872">
    <property type="term" value="F:metal ion binding"/>
    <property type="evidence" value="ECO:0007669"/>
    <property type="project" value="UniProtKB-KW"/>
</dbReference>
<evidence type="ECO:0000256" key="3">
    <source>
        <dbReference type="ARBA" id="ARBA00022723"/>
    </source>
</evidence>
<dbReference type="AlphaFoldDB" id="A1HQH2"/>
<sequence>MRTLEAAQITAAVAKLAVEANYNLSPDIYDALVAGREKEESPLGKEILGQLVTNACIAREEAMPICQDTGMAVVFVELGQDVHITGGSLADAVNAGVAKGYTEGYLRKSVVDDPLFDRKNTQDNTPAILHVELVPGDKLKITLAPKGFGSENMSALKMFKPAEGVVGVKSLLSTPFLTPALIFRARPHCRRGRHRRYHGKSGAASEKSAAQAHKSA</sequence>
<dbReference type="GO" id="GO:0016829">
    <property type="term" value="F:lyase activity"/>
    <property type="evidence" value="ECO:0007669"/>
    <property type="project" value="UniProtKB-KW"/>
</dbReference>
<name>A1HQH2_9FIRM</name>
<keyword evidence="3" id="KW-0479">Metal-binding</keyword>
<comment type="similarity">
    <text evidence="1">Belongs to the class-I fumarase family.</text>
</comment>
<keyword evidence="2" id="KW-0004">4Fe-4S</keyword>
<feature type="compositionally biased region" description="Low complexity" evidence="7">
    <location>
        <begin position="200"/>
        <end position="216"/>
    </location>
</feature>
<proteinExistence type="inferred from homology"/>